<dbReference type="SUPFAM" id="SSF109854">
    <property type="entry name" value="DinB/YfiT-like putative metalloenzymes"/>
    <property type="match status" value="1"/>
</dbReference>
<evidence type="ECO:0000313" key="3">
    <source>
        <dbReference type="Proteomes" id="UP001589609"/>
    </source>
</evidence>
<reference evidence="2 3" key="1">
    <citation type="submission" date="2024-09" db="EMBL/GenBank/DDBJ databases">
        <authorList>
            <person name="Sun Q."/>
            <person name="Mori K."/>
        </authorList>
    </citation>
    <scope>NUCLEOTIDE SEQUENCE [LARGE SCALE GENOMIC DNA]</scope>
    <source>
        <strain evidence="2 3">JCM 11201</strain>
    </source>
</reference>
<dbReference type="EMBL" id="JBHMAF010000193">
    <property type="protein sequence ID" value="MFB9761377.1"/>
    <property type="molecule type" value="Genomic_DNA"/>
</dbReference>
<dbReference type="InterPro" id="IPR034660">
    <property type="entry name" value="DinB/YfiT-like"/>
</dbReference>
<gene>
    <name evidence="2" type="ORF">ACFFMS_24325</name>
</gene>
<organism evidence="2 3">
    <name type="scientific">Ectobacillus funiculus</name>
    <dbReference type="NCBI Taxonomy" id="137993"/>
    <lineage>
        <taxon>Bacteria</taxon>
        <taxon>Bacillati</taxon>
        <taxon>Bacillota</taxon>
        <taxon>Bacilli</taxon>
        <taxon>Bacillales</taxon>
        <taxon>Bacillaceae</taxon>
        <taxon>Ectobacillus</taxon>
    </lineage>
</organism>
<proteinExistence type="predicted"/>
<evidence type="ECO:0000259" key="1">
    <source>
        <dbReference type="Pfam" id="PF12867"/>
    </source>
</evidence>
<dbReference type="Gene3D" id="1.20.120.450">
    <property type="entry name" value="dinb family like domain"/>
    <property type="match status" value="1"/>
</dbReference>
<accession>A0ABV5WLW6</accession>
<comment type="caution">
    <text evidence="2">The sequence shown here is derived from an EMBL/GenBank/DDBJ whole genome shotgun (WGS) entry which is preliminary data.</text>
</comment>
<protein>
    <submittedName>
        <fullName evidence="2">DinB family protein</fullName>
    </submittedName>
</protein>
<dbReference type="Proteomes" id="UP001589609">
    <property type="component" value="Unassembled WGS sequence"/>
</dbReference>
<name>A0ABV5WLW6_9BACI</name>
<feature type="domain" description="DinB-like" evidence="1">
    <location>
        <begin position="7"/>
        <end position="153"/>
    </location>
</feature>
<dbReference type="InterPro" id="IPR024775">
    <property type="entry name" value="DinB-like"/>
</dbReference>
<dbReference type="Pfam" id="PF12867">
    <property type="entry name" value="DinB_2"/>
    <property type="match status" value="1"/>
</dbReference>
<evidence type="ECO:0000313" key="2">
    <source>
        <dbReference type="EMBL" id="MFB9761377.1"/>
    </source>
</evidence>
<dbReference type="RefSeq" id="WP_379951557.1">
    <property type="nucleotide sequence ID" value="NZ_JBHMAF010000193.1"/>
</dbReference>
<keyword evidence="3" id="KW-1185">Reference proteome</keyword>
<sequence length="163" mass="18696">MINDIQGVRKEVLQSVSGLTDLQLNEKQAGKWSIIQVLEHLYLTEKLIVNKLKAVMASSEETAAEDRPIHLVINRDHKIVAPQFLTPSDDFTTLATIQEKLLASRTSLEEFLADNDQEKMRKRSLLHPVFGLLNIKQWVEFIGLHEKRHLAQIEELKQELGLH</sequence>